<protein>
    <submittedName>
        <fullName evidence="1">Uncharacterized protein</fullName>
    </submittedName>
</protein>
<evidence type="ECO:0000313" key="2">
    <source>
        <dbReference type="Proteomes" id="UP000018438"/>
    </source>
</evidence>
<reference evidence="1 2" key="1">
    <citation type="submission" date="2013-02" db="EMBL/GenBank/DDBJ databases">
        <title>The Genome Sequence of Acinetobacter schindleri NIPH 900.</title>
        <authorList>
            <consortium name="The Broad Institute Genome Sequencing Platform"/>
            <consortium name="The Broad Institute Genome Sequencing Center for Infectious Disease"/>
            <person name="Cerqueira G."/>
            <person name="Feldgarden M."/>
            <person name="Courvalin P."/>
            <person name="Perichon B."/>
            <person name="Grillot-Courvalin C."/>
            <person name="Clermont D."/>
            <person name="Rocha E."/>
            <person name="Yoon E.-J."/>
            <person name="Nemec A."/>
            <person name="Walker B."/>
            <person name="Young S.K."/>
            <person name="Zeng Q."/>
            <person name="Gargeya S."/>
            <person name="Fitzgerald M."/>
            <person name="Haas B."/>
            <person name="Abouelleil A."/>
            <person name="Alvarado L."/>
            <person name="Arachchi H.M."/>
            <person name="Berlin A.M."/>
            <person name="Chapman S.B."/>
            <person name="Dewar J."/>
            <person name="Goldberg J."/>
            <person name="Griggs A."/>
            <person name="Gujja S."/>
            <person name="Hansen M."/>
            <person name="Howarth C."/>
            <person name="Imamovic A."/>
            <person name="Larimer J."/>
            <person name="McCowan C."/>
            <person name="Murphy C."/>
            <person name="Neiman D."/>
            <person name="Pearson M."/>
            <person name="Priest M."/>
            <person name="Roberts A."/>
            <person name="Saif S."/>
            <person name="Shea T."/>
            <person name="Sisk P."/>
            <person name="Sykes S."/>
            <person name="Wortman J."/>
            <person name="Nusbaum C."/>
            <person name="Birren B."/>
        </authorList>
    </citation>
    <scope>NUCLEOTIDE SEQUENCE [LARGE SCALE GENOMIC DNA]</scope>
    <source>
        <strain evidence="1 2">NIPH 900</strain>
    </source>
</reference>
<comment type="caution">
    <text evidence="1">The sequence shown here is derived from an EMBL/GenBank/DDBJ whole genome shotgun (WGS) entry which is preliminary data.</text>
</comment>
<dbReference type="EMBL" id="APPI01000021">
    <property type="protein sequence ID" value="ENV12558.1"/>
    <property type="molecule type" value="Genomic_DNA"/>
</dbReference>
<organism evidence="1 2">
    <name type="scientific">Acinetobacter schindleri NIPH 900</name>
    <dbReference type="NCBI Taxonomy" id="1217675"/>
    <lineage>
        <taxon>Bacteria</taxon>
        <taxon>Pseudomonadati</taxon>
        <taxon>Pseudomonadota</taxon>
        <taxon>Gammaproteobacteria</taxon>
        <taxon>Moraxellales</taxon>
        <taxon>Moraxellaceae</taxon>
        <taxon>Acinetobacter</taxon>
    </lineage>
</organism>
<proteinExistence type="predicted"/>
<feature type="non-terminal residue" evidence="1">
    <location>
        <position position="1"/>
    </location>
</feature>
<evidence type="ECO:0000313" key="1">
    <source>
        <dbReference type="EMBL" id="ENV12558.1"/>
    </source>
</evidence>
<dbReference type="AlphaFoldDB" id="N8XYW8"/>
<dbReference type="HOGENOM" id="CLU_3411395_0_0_6"/>
<sequence>HAKIGEQALEIDFLEGVLKKLGRFNHKS</sequence>
<accession>N8XYW8</accession>
<name>N8XYW8_9GAMM</name>
<keyword evidence="2" id="KW-1185">Reference proteome</keyword>
<gene>
    <name evidence="1" type="ORF">F965_02315</name>
</gene>
<dbReference type="Proteomes" id="UP000018438">
    <property type="component" value="Unassembled WGS sequence"/>
</dbReference>